<dbReference type="PROSITE" id="PS51257">
    <property type="entry name" value="PROKAR_LIPOPROTEIN"/>
    <property type="match status" value="1"/>
</dbReference>
<keyword evidence="2" id="KW-1185">Reference proteome</keyword>
<dbReference type="InterPro" id="IPR019587">
    <property type="entry name" value="Polyketide_cyclase/dehydratase"/>
</dbReference>
<comment type="caution">
    <text evidence="1">The sequence shown here is derived from an EMBL/GenBank/DDBJ whole genome shotgun (WGS) entry which is preliminary data.</text>
</comment>
<protein>
    <submittedName>
        <fullName evidence="1">SRPBCC family protein</fullName>
    </submittedName>
</protein>
<evidence type="ECO:0000313" key="2">
    <source>
        <dbReference type="Proteomes" id="UP000615026"/>
    </source>
</evidence>
<accession>A0A928ZZI9</accession>
<dbReference type="CDD" id="cd07821">
    <property type="entry name" value="PYR_PYL_RCAR_like"/>
    <property type="match status" value="1"/>
</dbReference>
<proteinExistence type="predicted"/>
<dbReference type="SUPFAM" id="SSF55961">
    <property type="entry name" value="Bet v1-like"/>
    <property type="match status" value="1"/>
</dbReference>
<reference evidence="1" key="1">
    <citation type="submission" date="2020-10" db="EMBL/GenBank/DDBJ databases">
        <authorList>
            <person name="Castelo-Branco R."/>
            <person name="Eusebio N."/>
            <person name="Adriana R."/>
            <person name="Vieira A."/>
            <person name="Brugerolle De Fraissinette N."/>
            <person name="Rezende De Castro R."/>
            <person name="Schneider M.P."/>
            <person name="Vasconcelos V."/>
            <person name="Leao P.N."/>
        </authorList>
    </citation>
    <scope>NUCLEOTIDE SEQUENCE</scope>
    <source>
        <strain evidence="1">LEGE 11479</strain>
    </source>
</reference>
<dbReference type="EMBL" id="JADEXP010000409">
    <property type="protein sequence ID" value="MBE9070303.1"/>
    <property type="molecule type" value="Genomic_DNA"/>
</dbReference>
<dbReference type="Proteomes" id="UP000615026">
    <property type="component" value="Unassembled WGS sequence"/>
</dbReference>
<dbReference type="AlphaFoldDB" id="A0A928ZZI9"/>
<gene>
    <name evidence="1" type="ORF">IQ260_27040</name>
</gene>
<organism evidence="1 2">
    <name type="scientific">Leptolyngbya cf. ectocarpi LEGE 11479</name>
    <dbReference type="NCBI Taxonomy" id="1828722"/>
    <lineage>
        <taxon>Bacteria</taxon>
        <taxon>Bacillati</taxon>
        <taxon>Cyanobacteriota</taxon>
        <taxon>Cyanophyceae</taxon>
        <taxon>Leptolyngbyales</taxon>
        <taxon>Leptolyngbyaceae</taxon>
        <taxon>Leptolyngbya group</taxon>
        <taxon>Leptolyngbya</taxon>
    </lineage>
</organism>
<dbReference type="Pfam" id="PF10604">
    <property type="entry name" value="Polyketide_cyc2"/>
    <property type="match status" value="1"/>
</dbReference>
<dbReference type="InterPro" id="IPR023393">
    <property type="entry name" value="START-like_dom_sf"/>
</dbReference>
<name>A0A928ZZI9_LEPEC</name>
<evidence type="ECO:0000313" key="1">
    <source>
        <dbReference type="EMBL" id="MBE9070303.1"/>
    </source>
</evidence>
<sequence length="201" mass="22643">MVHKRIRRMLAVVQWSGLLLLAGCTTVVSCDRTHQLDIQQWTAAPLRVSQQMRLEASPEEIFDYISQADTLPQWMPGLESLSYDHGQSMAAGELAQGSQRTMMFGEQSEIEDIVYFDRPHLIAYQILEGVPVRNHLAIMTVEEREGASYLTWSQYFDVQRTSVGGWLMPLMVRSFVKDAQDNLIKHFGGAAVAGCHGQKAD</sequence>
<dbReference type="Gene3D" id="3.30.530.20">
    <property type="match status" value="1"/>
</dbReference>
<dbReference type="RefSeq" id="WP_193996179.1">
    <property type="nucleotide sequence ID" value="NZ_JADEXP010000409.1"/>
</dbReference>